<organism evidence="7 8">
    <name type="scientific">Segatella cerevisiae</name>
    <dbReference type="NCBI Taxonomy" id="2053716"/>
    <lineage>
        <taxon>Bacteria</taxon>
        <taxon>Pseudomonadati</taxon>
        <taxon>Bacteroidota</taxon>
        <taxon>Bacteroidia</taxon>
        <taxon>Bacteroidales</taxon>
        <taxon>Prevotellaceae</taxon>
        <taxon>Segatella</taxon>
    </lineage>
</organism>
<evidence type="ECO:0000256" key="4">
    <source>
        <dbReference type="PROSITE-ProRule" id="PRU01100"/>
    </source>
</evidence>
<reference evidence="7 8" key="1">
    <citation type="submission" date="2022-06" db="EMBL/GenBank/DDBJ databases">
        <title>A taxonomic note on the genus Prevotella: Description of four novel genera and emended description of the genera Hallella and Xylanibacter.</title>
        <authorList>
            <person name="Hitch T.C.A."/>
        </authorList>
    </citation>
    <scope>NUCLEOTIDE SEQUENCE [LARGE SCALE GENOMIC DNA]</scope>
    <source>
        <strain evidence="7 8">DSM 100619</strain>
    </source>
</reference>
<dbReference type="GO" id="GO:0016787">
    <property type="term" value="F:hydrolase activity"/>
    <property type="evidence" value="ECO:0007669"/>
    <property type="project" value="UniProtKB-KW"/>
</dbReference>
<feature type="chain" id="PRO_5047254134" evidence="5">
    <location>
        <begin position="18"/>
        <end position="571"/>
    </location>
</feature>
<sequence length="571" mass="62078">MKIKYLLFAVTAVLALAGCSNDVDISVADVAAPVLKTVTPDQKSVERPGVKDITLTFDKNIFFYSGDASQITLNGQAVNSAEVIGSDSVLHIQAQFPSGTDSYDLEIPAGLITGPNKMPVPAVSVKWTAVSVAISDAPANAAVNAEAKALYDRLSKSYGHQIYSGMMADVAWNHTPADHVGAVTGKYPAIAGYDFIHLAHSGENWINYDDITPVKEYADAGGLITISWHWNVPNTPLAAKTVAMTSDWGASLQITSGGNSEDSRALLALSGAAAGDRLVVEFKDAKKGAQGSIKNSNWSGVKDAGGYSYDYFNIDQSDGKFGNEDNDVNSFELTLDATSAADIQKGVVISGHDYTLTRVFLVKNGKDDYSYSPEGTSFSCDSILKTGTLENQIMNQDLAQVASHLKDLQQAGIPVLWRPLHEAAGNIPNGGSAWFWWGTAGAEQFKALWQYVFNYMKNAGVNNLLWVWTGDENWADWYPGDQYVDFVGADIYNQKDASAISTKFNNLQYTYLHKMMTMSECGAIANISDIWNAGGCWSWFMPWYGDYSTGVPQASDDWWTDAMKFDHTVAR</sequence>
<dbReference type="PANTHER" id="PTHR40079">
    <property type="entry name" value="MANNAN ENDO-1,4-BETA-MANNOSIDASE E-RELATED"/>
    <property type="match status" value="1"/>
</dbReference>
<dbReference type="SUPFAM" id="SSF51445">
    <property type="entry name" value="(Trans)glycosidases"/>
    <property type="match status" value="1"/>
</dbReference>
<dbReference type="Gene3D" id="3.20.20.80">
    <property type="entry name" value="Glycosidases"/>
    <property type="match status" value="2"/>
</dbReference>
<evidence type="ECO:0000313" key="7">
    <source>
        <dbReference type="EMBL" id="MCO6025773.1"/>
    </source>
</evidence>
<evidence type="ECO:0000256" key="3">
    <source>
        <dbReference type="ARBA" id="ARBA00023295"/>
    </source>
</evidence>
<evidence type="ECO:0000259" key="6">
    <source>
        <dbReference type="PROSITE" id="PS51764"/>
    </source>
</evidence>
<dbReference type="PROSITE" id="PS51764">
    <property type="entry name" value="GH26"/>
    <property type="match status" value="1"/>
</dbReference>
<gene>
    <name evidence="7" type="ORF">NG821_07955</name>
</gene>
<evidence type="ECO:0000256" key="5">
    <source>
        <dbReference type="SAM" id="SignalP"/>
    </source>
</evidence>
<accession>A0ABT1BZZ6</accession>
<name>A0ABT1BZZ6_9BACT</name>
<dbReference type="RefSeq" id="WP_252761129.1">
    <property type="nucleotide sequence ID" value="NZ_JAMXLY010000027.1"/>
</dbReference>
<dbReference type="InterPro" id="IPR022790">
    <property type="entry name" value="GH26_dom"/>
</dbReference>
<dbReference type="PANTHER" id="PTHR40079:SF4">
    <property type="entry name" value="GH26 DOMAIN-CONTAINING PROTEIN-RELATED"/>
    <property type="match status" value="1"/>
</dbReference>
<keyword evidence="8" id="KW-1185">Reference proteome</keyword>
<feature type="active site" description="Nucleophile" evidence="4">
    <location>
        <position position="520"/>
    </location>
</feature>
<proteinExistence type="inferred from homology"/>
<comment type="caution">
    <text evidence="7">The sequence shown here is derived from an EMBL/GenBank/DDBJ whole genome shotgun (WGS) entry which is preliminary data.</text>
</comment>
<dbReference type="EMBL" id="JAMXLY010000027">
    <property type="protein sequence ID" value="MCO6025773.1"/>
    <property type="molecule type" value="Genomic_DNA"/>
</dbReference>
<dbReference type="PROSITE" id="PS51257">
    <property type="entry name" value="PROKAR_LIPOPROTEIN"/>
    <property type="match status" value="1"/>
</dbReference>
<evidence type="ECO:0000256" key="1">
    <source>
        <dbReference type="ARBA" id="ARBA00007754"/>
    </source>
</evidence>
<dbReference type="InterPro" id="IPR017853">
    <property type="entry name" value="GH"/>
</dbReference>
<feature type="domain" description="GH26" evidence="6">
    <location>
        <begin position="145"/>
        <end position="571"/>
    </location>
</feature>
<comment type="similarity">
    <text evidence="1 4">Belongs to the glycosyl hydrolase 26 family.</text>
</comment>
<evidence type="ECO:0000256" key="2">
    <source>
        <dbReference type="ARBA" id="ARBA00022801"/>
    </source>
</evidence>
<protein>
    <submittedName>
        <fullName evidence="7">Glycoside hydrolase family 26 protein</fullName>
    </submittedName>
</protein>
<dbReference type="Pfam" id="PF02156">
    <property type="entry name" value="Glyco_hydro_26"/>
    <property type="match status" value="2"/>
</dbReference>
<keyword evidence="2 4" id="KW-0378">Hydrolase</keyword>
<dbReference type="InterPro" id="IPR000805">
    <property type="entry name" value="Glyco_hydro_26"/>
</dbReference>
<dbReference type="Proteomes" id="UP001204015">
    <property type="component" value="Unassembled WGS sequence"/>
</dbReference>
<feature type="active site" description="Proton donor" evidence="4">
    <location>
        <position position="422"/>
    </location>
</feature>
<keyword evidence="3 4" id="KW-0326">Glycosidase</keyword>
<feature type="signal peptide" evidence="5">
    <location>
        <begin position="1"/>
        <end position="17"/>
    </location>
</feature>
<keyword evidence="5" id="KW-0732">Signal</keyword>
<evidence type="ECO:0000313" key="8">
    <source>
        <dbReference type="Proteomes" id="UP001204015"/>
    </source>
</evidence>